<sequence length="91" mass="10519">MGFIEALCVNKDKPELQCNGKCHLKKVSKSLDKEQNTPENIVDFKELLLFTLTTEKLAFKHKNDLKKQNTSIYQNLYSFSSINDCFHPPQV</sequence>
<name>A0ABS1WHU3_9FLAO</name>
<proteinExistence type="predicted"/>
<accession>A0ABS1WHU3</accession>
<organism evidence="1 2">
    <name type="scientific">Olleya sediminilitoris</name>
    <dbReference type="NCBI Taxonomy" id="2795739"/>
    <lineage>
        <taxon>Bacteria</taxon>
        <taxon>Pseudomonadati</taxon>
        <taxon>Bacteroidota</taxon>
        <taxon>Flavobacteriia</taxon>
        <taxon>Flavobacteriales</taxon>
        <taxon>Flavobacteriaceae</taxon>
    </lineage>
</organism>
<reference evidence="1 2" key="1">
    <citation type="submission" date="2020-12" db="EMBL/GenBank/DDBJ databases">
        <title>Olleya sediminilitoris sp. nov., isolated from a tidal flat.</title>
        <authorList>
            <person name="Park S."/>
            <person name="Yoon J.-H."/>
        </authorList>
    </citation>
    <scope>NUCLEOTIDE SEQUENCE [LARGE SCALE GENOMIC DNA]</scope>
    <source>
        <strain evidence="1 2">YSTF-M6</strain>
    </source>
</reference>
<evidence type="ECO:0000313" key="1">
    <source>
        <dbReference type="EMBL" id="MBL7558679.1"/>
    </source>
</evidence>
<comment type="caution">
    <text evidence="1">The sequence shown here is derived from an EMBL/GenBank/DDBJ whole genome shotgun (WGS) entry which is preliminary data.</text>
</comment>
<protein>
    <submittedName>
        <fullName evidence="1">Uncharacterized protein</fullName>
    </submittedName>
</protein>
<gene>
    <name evidence="1" type="ORF">JAO71_02595</name>
</gene>
<evidence type="ECO:0000313" key="2">
    <source>
        <dbReference type="Proteomes" id="UP000605013"/>
    </source>
</evidence>
<keyword evidence="2" id="KW-1185">Reference proteome</keyword>
<dbReference type="Proteomes" id="UP000605013">
    <property type="component" value="Unassembled WGS sequence"/>
</dbReference>
<dbReference type="EMBL" id="JAEMEF010000002">
    <property type="protein sequence ID" value="MBL7558679.1"/>
    <property type="molecule type" value="Genomic_DNA"/>
</dbReference>